<feature type="region of interest" description="Disordered" evidence="1">
    <location>
        <begin position="259"/>
        <end position="299"/>
    </location>
</feature>
<proteinExistence type="predicted"/>
<name>A0A6J6F5M4_9ZZZZ</name>
<gene>
    <name evidence="2" type="ORF">UFOPK1726_01080</name>
</gene>
<sequence>MASRIDTPDDVEDYLDVDKEIPNQKWVCISFLSPEKILKKKDQYFFSEFMKYFDFRFKSELIEKFLGEANLERKRDWDTFEKTITDKIDEINLAKKEGKPFDEINPADVVSEMKTRFLCLEKNMSDWEKFLKENRPEFIDKTIEDAYTDFMFQHKKTLEEKFHEANDFQTTVRGVKIRGVYPSQKEADIRSKVLQKLDKRHNIFIGQVGYWLPWDPEAHEVGKQEYAEKELNDLMGKYHENELKKEEYYELQKQEKLKESLKAKAQKKSSGLDGASSASSPADIAASAGSRPDSSLFTDSMSDYRRRFAEADSKTDAAEDDV</sequence>
<dbReference type="InterPro" id="IPR043872">
    <property type="entry name" value="DUF5832"/>
</dbReference>
<evidence type="ECO:0000313" key="2">
    <source>
        <dbReference type="EMBL" id="CAB4583617.1"/>
    </source>
</evidence>
<dbReference type="Pfam" id="PF19150">
    <property type="entry name" value="DUF5832"/>
    <property type="match status" value="1"/>
</dbReference>
<evidence type="ECO:0000256" key="1">
    <source>
        <dbReference type="SAM" id="MobiDB-lite"/>
    </source>
</evidence>
<feature type="compositionally biased region" description="Low complexity" evidence="1">
    <location>
        <begin position="268"/>
        <end position="290"/>
    </location>
</feature>
<protein>
    <submittedName>
        <fullName evidence="2">Unannotated protein</fullName>
    </submittedName>
</protein>
<dbReference type="AlphaFoldDB" id="A0A6J6F5M4"/>
<reference evidence="2" key="1">
    <citation type="submission" date="2020-05" db="EMBL/GenBank/DDBJ databases">
        <authorList>
            <person name="Chiriac C."/>
            <person name="Salcher M."/>
            <person name="Ghai R."/>
            <person name="Kavagutti S V."/>
        </authorList>
    </citation>
    <scope>NUCLEOTIDE SEQUENCE</scope>
</reference>
<accession>A0A6J6F5M4</accession>
<dbReference type="EMBL" id="CAEZTT010000150">
    <property type="protein sequence ID" value="CAB4583617.1"/>
    <property type="molecule type" value="Genomic_DNA"/>
</dbReference>
<organism evidence="2">
    <name type="scientific">freshwater metagenome</name>
    <dbReference type="NCBI Taxonomy" id="449393"/>
    <lineage>
        <taxon>unclassified sequences</taxon>
        <taxon>metagenomes</taxon>
        <taxon>ecological metagenomes</taxon>
    </lineage>
</organism>